<dbReference type="InterPro" id="IPR001182">
    <property type="entry name" value="FtsW/RodA"/>
</dbReference>
<keyword evidence="7" id="KW-0328">Glycosyltransferase</keyword>
<evidence type="ECO:0000256" key="5">
    <source>
        <dbReference type="ARBA" id="ARBA00023136"/>
    </source>
</evidence>
<dbReference type="Proteomes" id="UP000216752">
    <property type="component" value="Chromosome"/>
</dbReference>
<dbReference type="GO" id="GO:0008955">
    <property type="term" value="F:peptidoglycan glycosyltransferase activity"/>
    <property type="evidence" value="ECO:0007669"/>
    <property type="project" value="UniProtKB-EC"/>
</dbReference>
<keyword evidence="7" id="KW-0808">Transferase</keyword>
<dbReference type="EMBL" id="CP155573">
    <property type="protein sequence ID" value="XFO67420.1"/>
    <property type="molecule type" value="Genomic_DNA"/>
</dbReference>
<feature type="transmembrane region" description="Helical" evidence="6">
    <location>
        <begin position="321"/>
        <end position="343"/>
    </location>
</feature>
<dbReference type="Pfam" id="PF01098">
    <property type="entry name" value="FTSW_RODA_SPOVE"/>
    <property type="match status" value="1"/>
</dbReference>
<keyword evidence="8" id="KW-1185">Reference proteome</keyword>
<feature type="transmembrane region" description="Helical" evidence="6">
    <location>
        <begin position="236"/>
        <end position="253"/>
    </location>
</feature>
<feature type="transmembrane region" description="Helical" evidence="6">
    <location>
        <begin position="355"/>
        <end position="381"/>
    </location>
</feature>
<feature type="transmembrane region" description="Helical" evidence="6">
    <location>
        <begin position="260"/>
        <end position="279"/>
    </location>
</feature>
<feature type="transmembrane region" description="Helical" evidence="6">
    <location>
        <begin position="387"/>
        <end position="409"/>
    </location>
</feature>
<evidence type="ECO:0000256" key="1">
    <source>
        <dbReference type="ARBA" id="ARBA00004141"/>
    </source>
</evidence>
<feature type="transmembrane region" description="Helical" evidence="6">
    <location>
        <begin position="146"/>
        <end position="165"/>
    </location>
</feature>
<reference evidence="7" key="1">
    <citation type="submission" date="2024-05" db="EMBL/GenBank/DDBJ databases">
        <title>Isolation and characterization of Sporomusa carbonis sp. nov., a carboxydotrophic hydrogenogen in the genus of Sporomusa isolated from a charcoal burning pile.</title>
        <authorList>
            <person name="Boeer T."/>
            <person name="Rosenbaum F."/>
            <person name="Eysell L."/>
            <person name="Mueller V."/>
            <person name="Daniel R."/>
            <person name="Poehlein A."/>
        </authorList>
    </citation>
    <scope>NUCLEOTIDE SEQUENCE [LARGE SCALE GENOMIC DNA]</scope>
    <source>
        <strain evidence="7">DSM 10669</strain>
    </source>
</reference>
<evidence type="ECO:0000256" key="6">
    <source>
        <dbReference type="SAM" id="Phobius"/>
    </source>
</evidence>
<dbReference type="PANTHER" id="PTHR30474">
    <property type="entry name" value="CELL CYCLE PROTEIN"/>
    <property type="match status" value="1"/>
</dbReference>
<feature type="transmembrane region" description="Helical" evidence="6">
    <location>
        <begin position="185"/>
        <end position="207"/>
    </location>
</feature>
<sequence>MSLEQNRMVQTYLDAVCSQIKWHEVHGQVKSELLSHLEEIALELKNDGLPEQEAVPAAIHRMGDATDLGRQLQRTHVPQRNWPLVGAVALLSCLGLAVMHMLDTSGVLLGSLHLFVKSVIFTGIGTVMLLWLHYSDFRKLRPYTPHLYAGTILLWLAVLMLGPSLDGKSFLALGTAFIGGRNHSLFINYIGITPFFLILALAGIFIGKDWTNKPWAIKAAALLIIPDFLYMISNTAYLAVVYTLVFIVLMAMSGAQKTRIIGFLLLPVGLVLIKLALAADNLSLLNIIRSAELWGQGISMPETASTAFHTDFVFLYLVHKFGWLAGAGAIAAGCAITLVLVRAARQIKDQYGRMVVAGLAAYFTVNFSWHVLMSLGLAPVASVSLPFVSFGGSQTIVNLAATGVILSIYKRKNLLNLTR</sequence>
<comment type="subcellular location">
    <subcellularLocation>
        <location evidence="1">Membrane</location>
        <topology evidence="1">Multi-pass membrane protein</topology>
    </subcellularLocation>
</comment>
<keyword evidence="4 6" id="KW-1133">Transmembrane helix</keyword>
<feature type="transmembrane region" description="Helical" evidence="6">
    <location>
        <begin position="82"/>
        <end position="102"/>
    </location>
</feature>
<organism evidence="7 8">
    <name type="scientific">Sporomusa silvacetica DSM 10669</name>
    <dbReference type="NCBI Taxonomy" id="1123289"/>
    <lineage>
        <taxon>Bacteria</taxon>
        <taxon>Bacillati</taxon>
        <taxon>Bacillota</taxon>
        <taxon>Negativicutes</taxon>
        <taxon>Selenomonadales</taxon>
        <taxon>Sporomusaceae</taxon>
        <taxon>Sporomusa</taxon>
    </lineage>
</organism>
<dbReference type="NCBIfam" id="NF038403">
    <property type="entry name" value="perm_prefix_1"/>
    <property type="match status" value="1"/>
</dbReference>
<keyword evidence="5 6" id="KW-0472">Membrane</keyword>
<dbReference type="EC" id="2.4.99.28" evidence="7"/>
<proteinExistence type="predicted"/>
<dbReference type="PANTHER" id="PTHR30474:SF1">
    <property type="entry name" value="PEPTIDOGLYCAN GLYCOSYLTRANSFERASE MRDB"/>
    <property type="match status" value="1"/>
</dbReference>
<name>A0ABZ3INX7_9FIRM</name>
<keyword evidence="3" id="KW-0133">Cell shape</keyword>
<accession>A0ABZ3INX7</accession>
<dbReference type="RefSeq" id="WP_094604183.1">
    <property type="nucleotide sequence ID" value="NZ_CP155573.1"/>
</dbReference>
<evidence type="ECO:0000256" key="3">
    <source>
        <dbReference type="ARBA" id="ARBA00022960"/>
    </source>
</evidence>
<evidence type="ECO:0000256" key="4">
    <source>
        <dbReference type="ARBA" id="ARBA00022989"/>
    </source>
</evidence>
<evidence type="ECO:0000313" key="7">
    <source>
        <dbReference type="EMBL" id="XFO67420.1"/>
    </source>
</evidence>
<feature type="transmembrane region" description="Helical" evidence="6">
    <location>
        <begin position="214"/>
        <end position="230"/>
    </location>
</feature>
<dbReference type="InterPro" id="IPR047928">
    <property type="entry name" value="Perm_prefix_1"/>
</dbReference>
<evidence type="ECO:0000256" key="2">
    <source>
        <dbReference type="ARBA" id="ARBA00022692"/>
    </source>
</evidence>
<keyword evidence="2 6" id="KW-0812">Transmembrane</keyword>
<protein>
    <submittedName>
        <fullName evidence="7">Peptidoglycan glycosyltransferase MrdB</fullName>
        <ecNumber evidence="7">2.4.99.28</ecNumber>
    </submittedName>
</protein>
<feature type="transmembrane region" description="Helical" evidence="6">
    <location>
        <begin position="114"/>
        <end position="134"/>
    </location>
</feature>
<gene>
    <name evidence="7" type="primary">mrdB_2</name>
    <name evidence="7" type="ORF">SPSIL_036190</name>
</gene>
<evidence type="ECO:0000313" key="8">
    <source>
        <dbReference type="Proteomes" id="UP000216752"/>
    </source>
</evidence>